<proteinExistence type="inferred from homology"/>
<evidence type="ECO:0000256" key="1">
    <source>
        <dbReference type="ARBA" id="ARBA00004502"/>
    </source>
</evidence>
<dbReference type="InterPro" id="IPR004279">
    <property type="entry name" value="Perilipin"/>
</dbReference>
<dbReference type="PANTHER" id="PTHR14024:SF49">
    <property type="entry name" value="LIPID STORAGE DROPLETS SURFACE-BINDING PROTEIN 1"/>
    <property type="match status" value="1"/>
</dbReference>
<dbReference type="GO" id="GO:0019915">
    <property type="term" value="P:lipid storage"/>
    <property type="evidence" value="ECO:0007669"/>
    <property type="project" value="TreeGrafter"/>
</dbReference>
<accession>A0AAN9GP24</accession>
<dbReference type="GO" id="GO:0005829">
    <property type="term" value="C:cytosol"/>
    <property type="evidence" value="ECO:0007669"/>
    <property type="project" value="TreeGrafter"/>
</dbReference>
<sequence>MLELFHIHRERHPMYRQARMEHEQEQPEQIFTKLGELPMVNDAFSQVMDLYERTKGHNCIFRSYLGMVEYTAKVVAGTAVPRIYGTFQMPIDRANNYACEKLDTLESTFPIITRPTQEVMQETQEKYEQYWPYVEPVARPVLIPAKMAYKAGKTAVDVGTAVATTAMKPAVYAVRTGTAVTSAVVNTGKSAVSSMTSGFKATGEKMMDSGLDTALGKFIVEQADVSLDSIEKLMDFYLPAEKESNASNRKERVVELASRVHGAVLAKAKGDLVRAQLILGNFLQELVELVGHLVTLTKDGTQMACKELVDAVTRVWNKFVEYLPPDVAKSVLNVKERITTLVVFLIGKVGELFSQSALMASLAVQNISNLCSHFFTWCQSTPQLMKAGAGQLMKWIEVYLPELAKFIPTILEFLHNLLDKVVDALDVFAVDMPVELSGRELMDVAMGNCNGMEVFQNPPQMGNNVN</sequence>
<comment type="caution">
    <text evidence="4">The sequence shown here is derived from an EMBL/GenBank/DDBJ whole genome shotgun (WGS) entry which is preliminary data.</text>
</comment>
<dbReference type="EMBL" id="JBAMIC010000001">
    <property type="protein sequence ID" value="KAK7115862.1"/>
    <property type="molecule type" value="Genomic_DNA"/>
</dbReference>
<evidence type="ECO:0000256" key="3">
    <source>
        <dbReference type="ARBA" id="ARBA00022677"/>
    </source>
</evidence>
<organism evidence="4 5">
    <name type="scientific">Littorina saxatilis</name>
    <dbReference type="NCBI Taxonomy" id="31220"/>
    <lineage>
        <taxon>Eukaryota</taxon>
        <taxon>Metazoa</taxon>
        <taxon>Spiralia</taxon>
        <taxon>Lophotrochozoa</taxon>
        <taxon>Mollusca</taxon>
        <taxon>Gastropoda</taxon>
        <taxon>Caenogastropoda</taxon>
        <taxon>Littorinimorpha</taxon>
        <taxon>Littorinoidea</taxon>
        <taxon>Littorinidae</taxon>
        <taxon>Littorina</taxon>
    </lineage>
</organism>
<protein>
    <submittedName>
        <fullName evidence="4">Uncharacterized protein</fullName>
    </submittedName>
</protein>
<dbReference type="PANTHER" id="PTHR14024">
    <property type="entry name" value="PERILIPIN"/>
    <property type="match status" value="1"/>
</dbReference>
<evidence type="ECO:0000313" key="5">
    <source>
        <dbReference type="Proteomes" id="UP001374579"/>
    </source>
</evidence>
<dbReference type="GO" id="GO:0010890">
    <property type="term" value="P:positive regulation of triglyceride storage"/>
    <property type="evidence" value="ECO:0007669"/>
    <property type="project" value="TreeGrafter"/>
</dbReference>
<comment type="subcellular location">
    <subcellularLocation>
        <location evidence="1">Lipid droplet</location>
    </subcellularLocation>
</comment>
<comment type="similarity">
    <text evidence="2">Belongs to the perilipin family.</text>
</comment>
<evidence type="ECO:0000313" key="4">
    <source>
        <dbReference type="EMBL" id="KAK7115862.1"/>
    </source>
</evidence>
<keyword evidence="5" id="KW-1185">Reference proteome</keyword>
<dbReference type="GO" id="GO:0005811">
    <property type="term" value="C:lipid droplet"/>
    <property type="evidence" value="ECO:0007669"/>
    <property type="project" value="UniProtKB-SubCell"/>
</dbReference>
<reference evidence="4 5" key="1">
    <citation type="submission" date="2024-02" db="EMBL/GenBank/DDBJ databases">
        <title>Chromosome-scale genome assembly of the rough periwinkle Littorina saxatilis.</title>
        <authorList>
            <person name="De Jode A."/>
            <person name="Faria R."/>
            <person name="Formenti G."/>
            <person name="Sims Y."/>
            <person name="Smith T.P."/>
            <person name="Tracey A."/>
            <person name="Wood J.M.D."/>
            <person name="Zagrodzka Z.B."/>
            <person name="Johannesson K."/>
            <person name="Butlin R.K."/>
            <person name="Leder E.H."/>
        </authorList>
    </citation>
    <scope>NUCLEOTIDE SEQUENCE [LARGE SCALE GENOMIC DNA]</scope>
    <source>
        <strain evidence="4">Snail1</strain>
        <tissue evidence="4">Muscle</tissue>
    </source>
</reference>
<dbReference type="Proteomes" id="UP001374579">
    <property type="component" value="Unassembled WGS sequence"/>
</dbReference>
<name>A0AAN9GP24_9CAEN</name>
<dbReference type="AlphaFoldDB" id="A0AAN9GP24"/>
<evidence type="ECO:0000256" key="2">
    <source>
        <dbReference type="ARBA" id="ARBA00006311"/>
    </source>
</evidence>
<keyword evidence="3" id="KW-0551">Lipid droplet</keyword>
<gene>
    <name evidence="4" type="ORF">V1264_001657</name>
</gene>
<dbReference type="Pfam" id="PF03036">
    <property type="entry name" value="Perilipin"/>
    <property type="match status" value="1"/>
</dbReference>
<dbReference type="EMBL" id="JBAMIC010000001">
    <property type="protein sequence ID" value="KAK7115861.1"/>
    <property type="molecule type" value="Genomic_DNA"/>
</dbReference>